<evidence type="ECO:0000313" key="3">
    <source>
        <dbReference type="Proteomes" id="UP000238338"/>
    </source>
</evidence>
<sequence length="372" mass="37499">MAAVWAVLVPLVWLIPDLSDDPVGWHRQELILGFAGAAMGGYLLTALPHWLKQAGAGAKGPGRRAVQALVLAWIAGRIAAAQPGDGALVLLGIAAYPVALALSLLIPVLSARLWRRLPIALAPVGLLAVGVGLRLGGDGLAAALAMALIVAVVGGRIVPAFLASRAAQATPLQRGALPAMARLADAVLALALVGHLAGVGDSVTGGLLLAAAAGQAARMGRWPLAAGLAGGQGDLLMLVLAWVWLPVGLTLTGAGLILPDALAGLPLPTGLHALTMGLMGGMILAVMARAYMRRAPGALRVGAGLALAFALVMISTLLRLILSATPVALSVPAALWCLGWAVFTLCALRSMAGPTPHPVLSAARGYSISGLH</sequence>
<keyword evidence="1" id="KW-0472">Membrane</keyword>
<feature type="transmembrane region" description="Helical" evidence="1">
    <location>
        <begin position="303"/>
        <end position="322"/>
    </location>
</feature>
<keyword evidence="1" id="KW-1133">Transmembrane helix</keyword>
<proteinExistence type="predicted"/>
<dbReference type="EMBL" id="PVEP01000006">
    <property type="protein sequence ID" value="PQV55859.1"/>
    <property type="molecule type" value="Genomic_DNA"/>
</dbReference>
<dbReference type="InterPro" id="IPR010266">
    <property type="entry name" value="NnrS"/>
</dbReference>
<dbReference type="OrthoDB" id="5146486at2"/>
<feature type="transmembrane region" description="Helical" evidence="1">
    <location>
        <begin position="117"/>
        <end position="135"/>
    </location>
</feature>
<gene>
    <name evidence="2" type="ORF">LX70_02744</name>
</gene>
<feature type="transmembrane region" description="Helical" evidence="1">
    <location>
        <begin position="270"/>
        <end position="291"/>
    </location>
</feature>
<keyword evidence="1" id="KW-0812">Transmembrane</keyword>
<feature type="transmembrane region" description="Helical" evidence="1">
    <location>
        <begin position="86"/>
        <end position="105"/>
    </location>
</feature>
<feature type="transmembrane region" description="Helical" evidence="1">
    <location>
        <begin position="328"/>
        <end position="348"/>
    </location>
</feature>
<accession>A0A2S8S4X2</accession>
<comment type="caution">
    <text evidence="2">The sequence shown here is derived from an EMBL/GenBank/DDBJ whole genome shotgun (WGS) entry which is preliminary data.</text>
</comment>
<dbReference type="Pfam" id="PF05940">
    <property type="entry name" value="NnrS"/>
    <property type="match status" value="1"/>
</dbReference>
<feature type="transmembrane region" description="Helical" evidence="1">
    <location>
        <begin position="141"/>
        <end position="163"/>
    </location>
</feature>
<dbReference type="Proteomes" id="UP000238338">
    <property type="component" value="Unassembled WGS sequence"/>
</dbReference>
<protein>
    <submittedName>
        <fullName evidence="2">Uncharacterized protein involved in response to NO</fullName>
    </submittedName>
</protein>
<dbReference type="AlphaFoldDB" id="A0A2S8S4X2"/>
<evidence type="ECO:0000313" key="2">
    <source>
        <dbReference type="EMBL" id="PQV55859.1"/>
    </source>
</evidence>
<feature type="transmembrane region" description="Helical" evidence="1">
    <location>
        <begin position="30"/>
        <end position="51"/>
    </location>
</feature>
<keyword evidence="3" id="KW-1185">Reference proteome</keyword>
<evidence type="ECO:0000256" key="1">
    <source>
        <dbReference type="SAM" id="Phobius"/>
    </source>
</evidence>
<name>A0A2S8S4X2_9RHOB</name>
<organism evidence="2 3">
    <name type="scientific">Albidovulum denitrificans</name>
    <dbReference type="NCBI Taxonomy" id="404881"/>
    <lineage>
        <taxon>Bacteria</taxon>
        <taxon>Pseudomonadati</taxon>
        <taxon>Pseudomonadota</taxon>
        <taxon>Alphaproteobacteria</taxon>
        <taxon>Rhodobacterales</taxon>
        <taxon>Paracoccaceae</taxon>
        <taxon>Albidovulum</taxon>
    </lineage>
</organism>
<reference evidence="2 3" key="1">
    <citation type="submission" date="2018-02" db="EMBL/GenBank/DDBJ databases">
        <title>Genomic Encyclopedia of Archaeal and Bacterial Type Strains, Phase II (KMG-II): from individual species to whole genera.</title>
        <authorList>
            <person name="Goeker M."/>
        </authorList>
    </citation>
    <scope>NUCLEOTIDE SEQUENCE [LARGE SCALE GENOMIC DNA]</scope>
    <source>
        <strain evidence="2 3">DSM 18921</strain>
    </source>
</reference>